<dbReference type="OrthoDB" id="9807946at2"/>
<dbReference type="GO" id="GO:0050660">
    <property type="term" value="F:flavin adenine dinucleotide binding"/>
    <property type="evidence" value="ECO:0007669"/>
    <property type="project" value="InterPro"/>
</dbReference>
<feature type="domain" description="Pyridine nucleotide-disulphide oxidoreductase dimerisation" evidence="17">
    <location>
        <begin position="351"/>
        <end position="458"/>
    </location>
</feature>
<evidence type="ECO:0000313" key="19">
    <source>
        <dbReference type="EMBL" id="AOT71139.1"/>
    </source>
</evidence>
<comment type="cofactor">
    <cofactor evidence="14 16">
        <name>FAD</name>
        <dbReference type="ChEBI" id="CHEBI:57692"/>
    </cofactor>
    <text evidence="14 16">Binds 1 FAD per subunit.</text>
</comment>
<dbReference type="GO" id="GO:0004148">
    <property type="term" value="F:dihydrolipoyl dehydrogenase (NADH) activity"/>
    <property type="evidence" value="ECO:0007669"/>
    <property type="project" value="UniProtKB-EC"/>
</dbReference>
<evidence type="ECO:0000259" key="17">
    <source>
        <dbReference type="Pfam" id="PF02852"/>
    </source>
</evidence>
<dbReference type="InterPro" id="IPR023753">
    <property type="entry name" value="FAD/NAD-binding_dom"/>
</dbReference>
<name>A0A1D8GJR0_9FIRM</name>
<dbReference type="Pfam" id="PF02852">
    <property type="entry name" value="Pyr_redox_dim"/>
    <property type="match status" value="1"/>
</dbReference>
<dbReference type="InterPro" id="IPR050151">
    <property type="entry name" value="Class-I_Pyr_Nuc-Dis_Oxidored"/>
</dbReference>
<evidence type="ECO:0000256" key="8">
    <source>
        <dbReference type="ARBA" id="ARBA00023002"/>
    </source>
</evidence>
<feature type="binding site" evidence="14">
    <location>
        <position position="317"/>
    </location>
    <ligand>
        <name>FAD</name>
        <dbReference type="ChEBI" id="CHEBI:57692"/>
    </ligand>
</feature>
<evidence type="ECO:0000256" key="15">
    <source>
        <dbReference type="PIRSR" id="PIRSR000350-4"/>
    </source>
</evidence>
<keyword evidence="20" id="KW-1185">Reference proteome</keyword>
<keyword evidence="9 14" id="KW-0520">NAD</keyword>
<dbReference type="GO" id="GO:0006103">
    <property type="term" value="P:2-oxoglutarate metabolic process"/>
    <property type="evidence" value="ECO:0007669"/>
    <property type="project" value="TreeGrafter"/>
</dbReference>
<evidence type="ECO:0000256" key="1">
    <source>
        <dbReference type="ARBA" id="ARBA00004496"/>
    </source>
</evidence>
<evidence type="ECO:0000256" key="6">
    <source>
        <dbReference type="ARBA" id="ARBA00022630"/>
    </source>
</evidence>
<keyword evidence="5" id="KW-0963">Cytoplasm</keyword>
<evidence type="ECO:0000256" key="9">
    <source>
        <dbReference type="ARBA" id="ARBA00023027"/>
    </source>
</evidence>
<evidence type="ECO:0000256" key="11">
    <source>
        <dbReference type="ARBA" id="ARBA00023284"/>
    </source>
</evidence>
<dbReference type="InterPro" id="IPR012999">
    <property type="entry name" value="Pyr_OxRdtase_I_AS"/>
</dbReference>
<evidence type="ECO:0000256" key="12">
    <source>
        <dbReference type="ARBA" id="ARBA00049187"/>
    </source>
</evidence>
<evidence type="ECO:0000256" key="4">
    <source>
        <dbReference type="ARBA" id="ARBA00016961"/>
    </source>
</evidence>
<evidence type="ECO:0000256" key="16">
    <source>
        <dbReference type="RuleBase" id="RU003692"/>
    </source>
</evidence>
<comment type="miscellaneous">
    <text evidence="16">The active site is a redox-active disulfide bond.</text>
</comment>
<evidence type="ECO:0000259" key="18">
    <source>
        <dbReference type="Pfam" id="PF07992"/>
    </source>
</evidence>
<evidence type="ECO:0000313" key="20">
    <source>
        <dbReference type="Proteomes" id="UP000095743"/>
    </source>
</evidence>
<feature type="disulfide bond" description="Redox-active" evidence="15">
    <location>
        <begin position="56"/>
        <end position="61"/>
    </location>
</feature>
<evidence type="ECO:0000256" key="13">
    <source>
        <dbReference type="PIRSR" id="PIRSR000350-2"/>
    </source>
</evidence>
<dbReference type="SUPFAM" id="SSF55424">
    <property type="entry name" value="FAD/NAD-linked reductases, dimerisation (C-terminal) domain"/>
    <property type="match status" value="1"/>
</dbReference>
<dbReference type="PROSITE" id="PS00076">
    <property type="entry name" value="PYRIDINE_REDOX_1"/>
    <property type="match status" value="1"/>
</dbReference>
<dbReference type="InterPro" id="IPR006258">
    <property type="entry name" value="Lipoamide_DH"/>
</dbReference>
<sequence length="473" mass="50712">MATKEIMPQADRTMEYEAFDVVVIGGGPAGYVAAIKVAQLGGKAALVEQDTVGGTCLNRGCIPTKTYLKNAELIEYIQQAARRGIIIENPAICVDMEKVVENKNDVVTTLTTGVEGLLKAYGVKLYKGTGRIAKNKEVLVDEKKLLKGKKIILAAGSKPAVLETLQKEEISVLDSDKILDLKEIPKQLAIIGGGVIGVEIAMIFRAYGSKVTILEMADRILPRMDKDLSAVLMKVFKKKGIRVITAVKVEDVQKEGNMTVLNLGEKGTLEATHILAAVGRTPNLEAIKDLGLAVKNGMIQVDDYMETSEAGIYAPGDVNGRSQLAHAAFKMGEIAAANALGHKEKIKLDIVPNCVYTTPEIGTVGLTEEEAAKRYDISVGKFFFRANGRALASGEKIGFVKVIADSVYGEILGVHIIGPGAAEMINEAAALMDMQITVYEASKIIHGHPTFSEAFMEACADCIGQSIHLIPKG</sequence>
<dbReference type="SUPFAM" id="SSF51905">
    <property type="entry name" value="FAD/NAD(P)-binding domain"/>
    <property type="match status" value="1"/>
</dbReference>
<dbReference type="KEGG" id="gfe:Gferi_17225"/>
<keyword evidence="11 16" id="KW-0676">Redox-active center</keyword>
<comment type="similarity">
    <text evidence="2 16">Belongs to the class-I pyridine nucleotide-disulfide oxidoreductase family.</text>
</comment>
<dbReference type="FunFam" id="3.30.390.30:FF:000001">
    <property type="entry name" value="Dihydrolipoyl dehydrogenase"/>
    <property type="match status" value="1"/>
</dbReference>
<dbReference type="Pfam" id="PF07992">
    <property type="entry name" value="Pyr_redox_2"/>
    <property type="match status" value="1"/>
</dbReference>
<dbReference type="EMBL" id="CP017269">
    <property type="protein sequence ID" value="AOT71139.1"/>
    <property type="molecule type" value="Genomic_DNA"/>
</dbReference>
<dbReference type="RefSeq" id="WP_069978650.1">
    <property type="nucleotide sequence ID" value="NZ_CP017269.1"/>
</dbReference>
<protein>
    <recommendedName>
        <fullName evidence="4 16">Dihydrolipoyl dehydrogenase</fullName>
        <ecNumber evidence="3 16">1.8.1.4</ecNumber>
    </recommendedName>
</protein>
<dbReference type="PRINTS" id="PR00368">
    <property type="entry name" value="FADPNR"/>
</dbReference>
<evidence type="ECO:0000256" key="7">
    <source>
        <dbReference type="ARBA" id="ARBA00022827"/>
    </source>
</evidence>
<dbReference type="PRINTS" id="PR00411">
    <property type="entry name" value="PNDRDTASEI"/>
</dbReference>
<dbReference type="PIRSF" id="PIRSF000350">
    <property type="entry name" value="Mercury_reductase_MerA"/>
    <property type="match status" value="1"/>
</dbReference>
<comment type="catalytic activity">
    <reaction evidence="12 16">
        <text>N(6)-[(R)-dihydrolipoyl]-L-lysyl-[protein] + NAD(+) = N(6)-[(R)-lipoyl]-L-lysyl-[protein] + NADH + H(+)</text>
        <dbReference type="Rhea" id="RHEA:15045"/>
        <dbReference type="Rhea" id="RHEA-COMP:10474"/>
        <dbReference type="Rhea" id="RHEA-COMP:10475"/>
        <dbReference type="ChEBI" id="CHEBI:15378"/>
        <dbReference type="ChEBI" id="CHEBI:57540"/>
        <dbReference type="ChEBI" id="CHEBI:57945"/>
        <dbReference type="ChEBI" id="CHEBI:83099"/>
        <dbReference type="ChEBI" id="CHEBI:83100"/>
        <dbReference type="EC" id="1.8.1.4"/>
    </reaction>
</comment>
<keyword evidence="8 16" id="KW-0560">Oxidoreductase</keyword>
<proteinExistence type="inferred from homology"/>
<gene>
    <name evidence="19" type="ORF">Gferi_17225</name>
</gene>
<dbReference type="Gene3D" id="3.50.50.60">
    <property type="entry name" value="FAD/NAD(P)-binding domain"/>
    <property type="match status" value="2"/>
</dbReference>
<feature type="binding site" evidence="14">
    <location>
        <position position="65"/>
    </location>
    <ligand>
        <name>FAD</name>
        <dbReference type="ChEBI" id="CHEBI:57692"/>
    </ligand>
</feature>
<dbReference type="GO" id="GO:0005737">
    <property type="term" value="C:cytoplasm"/>
    <property type="evidence" value="ECO:0007669"/>
    <property type="project" value="UniProtKB-SubCell"/>
</dbReference>
<dbReference type="STRING" id="1424294.Gferi_17225"/>
<comment type="subcellular location">
    <subcellularLocation>
        <location evidence="1">Cytoplasm</location>
    </subcellularLocation>
</comment>
<dbReference type="NCBIfam" id="TIGR01350">
    <property type="entry name" value="lipoamide_DH"/>
    <property type="match status" value="1"/>
</dbReference>
<feature type="binding site" evidence="14">
    <location>
        <begin position="192"/>
        <end position="199"/>
    </location>
    <ligand>
        <name>NAD(+)</name>
        <dbReference type="ChEBI" id="CHEBI:57540"/>
    </ligand>
</feature>
<accession>A0A1D8GJR0</accession>
<dbReference type="PANTHER" id="PTHR22912:SF217">
    <property type="entry name" value="DIHYDROLIPOYL DEHYDROGENASE"/>
    <property type="match status" value="1"/>
</dbReference>
<dbReference type="Proteomes" id="UP000095743">
    <property type="component" value="Chromosome"/>
</dbReference>
<reference evidence="19 20" key="1">
    <citation type="submission" date="2016-09" db="EMBL/GenBank/DDBJ databases">
        <title>Genomic analysis reveals versatility of anaerobic energy metabolism of Geosporobacter ferrireducens IRF9 of phylum Firmicutes.</title>
        <authorList>
            <person name="Kim S.-J."/>
        </authorList>
    </citation>
    <scope>NUCLEOTIDE SEQUENCE [LARGE SCALE GENOMIC DNA]</scope>
    <source>
        <strain evidence="19 20">IRF9</strain>
    </source>
</reference>
<evidence type="ECO:0000256" key="10">
    <source>
        <dbReference type="ARBA" id="ARBA00023157"/>
    </source>
</evidence>
<feature type="binding site" evidence="14">
    <location>
        <position position="130"/>
    </location>
    <ligand>
        <name>FAD</name>
        <dbReference type="ChEBI" id="CHEBI:57692"/>
    </ligand>
</feature>
<keyword evidence="10" id="KW-1015">Disulfide bond</keyword>
<organism evidence="19 20">
    <name type="scientific">Geosporobacter ferrireducens</name>
    <dbReference type="NCBI Taxonomy" id="1424294"/>
    <lineage>
        <taxon>Bacteria</taxon>
        <taxon>Bacillati</taxon>
        <taxon>Bacillota</taxon>
        <taxon>Clostridia</taxon>
        <taxon>Peptostreptococcales</taxon>
        <taxon>Thermotaleaceae</taxon>
        <taxon>Geosporobacter</taxon>
    </lineage>
</organism>
<dbReference type="PANTHER" id="PTHR22912">
    <property type="entry name" value="DISULFIDE OXIDOREDUCTASE"/>
    <property type="match status" value="1"/>
</dbReference>
<dbReference type="EC" id="1.8.1.4" evidence="3 16"/>
<dbReference type="InterPro" id="IPR004099">
    <property type="entry name" value="Pyr_nucl-diS_OxRdtase_dimer"/>
</dbReference>
<feature type="binding site" evidence="14">
    <location>
        <position position="215"/>
    </location>
    <ligand>
        <name>NAD(+)</name>
        <dbReference type="ChEBI" id="CHEBI:57540"/>
    </ligand>
</feature>
<evidence type="ECO:0000256" key="14">
    <source>
        <dbReference type="PIRSR" id="PIRSR000350-3"/>
    </source>
</evidence>
<dbReference type="InterPro" id="IPR036188">
    <property type="entry name" value="FAD/NAD-bd_sf"/>
</dbReference>
<keyword evidence="7 14" id="KW-0274">FAD</keyword>
<keyword evidence="14" id="KW-0547">Nucleotide-binding</keyword>
<dbReference type="Gene3D" id="3.30.390.30">
    <property type="match status" value="1"/>
</dbReference>
<dbReference type="InterPro" id="IPR001100">
    <property type="entry name" value="Pyr_nuc-diS_OxRdtase"/>
</dbReference>
<evidence type="ECO:0000256" key="2">
    <source>
        <dbReference type="ARBA" id="ARBA00007532"/>
    </source>
</evidence>
<feature type="binding site" evidence="14">
    <location>
        <position position="279"/>
    </location>
    <ligand>
        <name>NAD(+)</name>
        <dbReference type="ChEBI" id="CHEBI:57540"/>
    </ligand>
</feature>
<keyword evidence="6 16" id="KW-0285">Flavoprotein</keyword>
<feature type="active site" description="Proton acceptor" evidence="13">
    <location>
        <position position="448"/>
    </location>
</feature>
<dbReference type="AlphaFoldDB" id="A0A1D8GJR0"/>
<dbReference type="InterPro" id="IPR016156">
    <property type="entry name" value="FAD/NAD-linked_Rdtase_dimer_sf"/>
</dbReference>
<evidence type="ECO:0000256" key="3">
    <source>
        <dbReference type="ARBA" id="ARBA00012608"/>
    </source>
</evidence>
<evidence type="ECO:0000256" key="5">
    <source>
        <dbReference type="ARBA" id="ARBA00022490"/>
    </source>
</evidence>
<feature type="domain" description="FAD/NAD(P)-binding" evidence="18">
    <location>
        <begin position="19"/>
        <end position="332"/>
    </location>
</feature>